<dbReference type="KEGG" id="sal:Sala_3072"/>
<accession>Q1GNJ6</accession>
<dbReference type="Gene3D" id="3.90.1200.10">
    <property type="match status" value="1"/>
</dbReference>
<dbReference type="eggNOG" id="COG3173">
    <property type="taxonomic scope" value="Bacteria"/>
</dbReference>
<proteinExistence type="predicted"/>
<dbReference type="GO" id="GO:0016740">
    <property type="term" value="F:transferase activity"/>
    <property type="evidence" value="ECO:0007669"/>
    <property type="project" value="UniProtKB-KW"/>
</dbReference>
<evidence type="ECO:0000313" key="2">
    <source>
        <dbReference type="EMBL" id="ABF54776.1"/>
    </source>
</evidence>
<sequence>MPACWLSRSGWGPSALRKADGPHPNPSPKGEGLMTLDAQKAFSGTVAPEGADVLDEAKLTAWMETNVEGFKGPLTQSKFAGGQSNPTYKISSPSGNYVLRRKPFGPLLPSAHAVDREYKVQAGLYKMGFPVARQYGLCTDDNVIGSWFYVMAMVDGQTIWDGSMPGSTPENRRATYEAMIDTLAALHKVDVEAAGLSDFGKPGNYFGRQVDRWTKQYKLAETETMDEMERLIAFLPATLPEQTRTSVVHGDYRIDNMIYAKDRPEVLAVLDWELSTLGDPLADFTYVAMAWVTENGGRSGVMDLDRAALGIPELDEMVQRYCAATGRDGVPDMNWYFAYNFFRLAGIMQGIKKRVIDGTASSAHAKAMSERVQPLAARAWDFARKAGA</sequence>
<evidence type="ECO:0000313" key="3">
    <source>
        <dbReference type="Proteomes" id="UP000006578"/>
    </source>
</evidence>
<keyword evidence="2" id="KW-0808">Transferase</keyword>
<keyword evidence="3" id="KW-1185">Reference proteome</keyword>
<organism evidence="2 3">
    <name type="scientific">Sphingopyxis alaskensis (strain DSM 13593 / LMG 18877 / RB2256)</name>
    <name type="common">Sphingomonas alaskensis</name>
    <dbReference type="NCBI Taxonomy" id="317655"/>
    <lineage>
        <taxon>Bacteria</taxon>
        <taxon>Pseudomonadati</taxon>
        <taxon>Pseudomonadota</taxon>
        <taxon>Alphaproteobacteria</taxon>
        <taxon>Sphingomonadales</taxon>
        <taxon>Sphingomonadaceae</taxon>
        <taxon>Sphingopyxis</taxon>
    </lineage>
</organism>
<dbReference type="InterPro" id="IPR052898">
    <property type="entry name" value="ACAD10-like"/>
</dbReference>
<protein>
    <submittedName>
        <fullName evidence="2">Aminoglycoside phosphotransferase</fullName>
    </submittedName>
</protein>
<dbReference type="PANTHER" id="PTHR47829">
    <property type="entry name" value="HYDROLASE, PUTATIVE (AFU_ORTHOLOGUE AFUA_1G12880)-RELATED"/>
    <property type="match status" value="1"/>
</dbReference>
<gene>
    <name evidence="2" type="ordered locus">Sala_3072</name>
</gene>
<dbReference type="Pfam" id="PF01636">
    <property type="entry name" value="APH"/>
    <property type="match status" value="1"/>
</dbReference>
<dbReference type="Proteomes" id="UP000006578">
    <property type="component" value="Chromosome"/>
</dbReference>
<reference evidence="2 3" key="1">
    <citation type="journal article" date="2009" name="Proc. Natl. Acad. Sci. U.S.A.">
        <title>The genomic basis of trophic strategy in marine bacteria.</title>
        <authorList>
            <person name="Lauro F.M."/>
            <person name="McDougald D."/>
            <person name="Thomas T."/>
            <person name="Williams T.J."/>
            <person name="Egan S."/>
            <person name="Rice S."/>
            <person name="DeMaere M.Z."/>
            <person name="Ting L."/>
            <person name="Ertan H."/>
            <person name="Johnson J."/>
            <person name="Ferriera S."/>
            <person name="Lapidus A."/>
            <person name="Anderson I."/>
            <person name="Kyrpides N."/>
            <person name="Munk A.C."/>
            <person name="Detter C."/>
            <person name="Han C.S."/>
            <person name="Brown M.V."/>
            <person name="Robb F.T."/>
            <person name="Kjelleberg S."/>
            <person name="Cavicchioli R."/>
        </authorList>
    </citation>
    <scope>NUCLEOTIDE SEQUENCE [LARGE SCALE GENOMIC DNA]</scope>
    <source>
        <strain evidence="3">DSM 13593 / LMG 18877 / RB2256</strain>
    </source>
</reference>
<dbReference type="InterPro" id="IPR002575">
    <property type="entry name" value="Aminoglycoside_PTrfase"/>
</dbReference>
<dbReference type="STRING" id="317655.Sala_3072"/>
<name>Q1GNJ6_SPHAL</name>
<dbReference type="EMBL" id="CP000356">
    <property type="protein sequence ID" value="ABF54776.1"/>
    <property type="molecule type" value="Genomic_DNA"/>
</dbReference>
<dbReference type="HOGENOM" id="CLU_007526_0_1_5"/>
<dbReference type="PANTHER" id="PTHR47829:SF1">
    <property type="entry name" value="HAD FAMILY PHOSPHATASE"/>
    <property type="match status" value="1"/>
</dbReference>
<dbReference type="CDD" id="cd05154">
    <property type="entry name" value="ACAD10_11_N-like"/>
    <property type="match status" value="1"/>
</dbReference>
<feature type="domain" description="Aminoglycoside phosphotransferase" evidence="1">
    <location>
        <begin position="77"/>
        <end position="300"/>
    </location>
</feature>
<dbReference type="InterPro" id="IPR011009">
    <property type="entry name" value="Kinase-like_dom_sf"/>
</dbReference>
<evidence type="ECO:0000259" key="1">
    <source>
        <dbReference type="Pfam" id="PF01636"/>
    </source>
</evidence>
<dbReference type="InterPro" id="IPR041726">
    <property type="entry name" value="ACAD10_11_N"/>
</dbReference>
<dbReference type="Gene3D" id="3.30.200.20">
    <property type="entry name" value="Phosphorylase Kinase, domain 1"/>
    <property type="match status" value="1"/>
</dbReference>
<dbReference type="SUPFAM" id="SSF56112">
    <property type="entry name" value="Protein kinase-like (PK-like)"/>
    <property type="match status" value="1"/>
</dbReference>
<dbReference type="AlphaFoldDB" id="Q1GNJ6"/>